<dbReference type="Gene3D" id="1.10.3720.10">
    <property type="entry name" value="MetI-like"/>
    <property type="match status" value="1"/>
</dbReference>
<evidence type="ECO:0000313" key="11">
    <source>
        <dbReference type="Proteomes" id="UP000215145"/>
    </source>
</evidence>
<evidence type="ECO:0000256" key="8">
    <source>
        <dbReference type="SAM" id="MobiDB-lite"/>
    </source>
</evidence>
<keyword evidence="5 7" id="KW-1133">Transmembrane helix</keyword>
<dbReference type="SUPFAM" id="SSF161098">
    <property type="entry name" value="MetI-like"/>
    <property type="match status" value="1"/>
</dbReference>
<dbReference type="InterPro" id="IPR000515">
    <property type="entry name" value="MetI-like"/>
</dbReference>
<dbReference type="PROSITE" id="PS50928">
    <property type="entry name" value="ABC_TM1"/>
    <property type="match status" value="1"/>
</dbReference>
<evidence type="ECO:0000256" key="1">
    <source>
        <dbReference type="ARBA" id="ARBA00004651"/>
    </source>
</evidence>
<feature type="transmembrane region" description="Helical" evidence="7">
    <location>
        <begin position="183"/>
        <end position="208"/>
    </location>
</feature>
<dbReference type="GO" id="GO:0055085">
    <property type="term" value="P:transmembrane transport"/>
    <property type="evidence" value="ECO:0007669"/>
    <property type="project" value="InterPro"/>
</dbReference>
<protein>
    <submittedName>
        <fullName evidence="10">Protein lplB</fullName>
    </submittedName>
</protein>
<keyword evidence="11" id="KW-1185">Reference proteome</keyword>
<gene>
    <name evidence="10" type="ORF">CGZ75_12560</name>
</gene>
<dbReference type="Proteomes" id="UP000215145">
    <property type="component" value="Unassembled WGS sequence"/>
</dbReference>
<keyword evidence="6 7" id="KW-0472">Membrane</keyword>
<feature type="transmembrane region" description="Helical" evidence="7">
    <location>
        <begin position="99"/>
        <end position="123"/>
    </location>
</feature>
<feature type="region of interest" description="Disordered" evidence="8">
    <location>
        <begin position="1"/>
        <end position="23"/>
    </location>
</feature>
<evidence type="ECO:0000256" key="7">
    <source>
        <dbReference type="RuleBase" id="RU363032"/>
    </source>
</evidence>
<evidence type="ECO:0000256" key="3">
    <source>
        <dbReference type="ARBA" id="ARBA00022475"/>
    </source>
</evidence>
<dbReference type="Pfam" id="PF00528">
    <property type="entry name" value="BPD_transp_1"/>
    <property type="match status" value="1"/>
</dbReference>
<dbReference type="EMBL" id="NMUQ01000001">
    <property type="protein sequence ID" value="OXM17616.1"/>
    <property type="molecule type" value="Genomic_DNA"/>
</dbReference>
<comment type="subcellular location">
    <subcellularLocation>
        <location evidence="1 7">Cell membrane</location>
        <topology evidence="1 7">Multi-pass membrane protein</topology>
    </subcellularLocation>
</comment>
<dbReference type="CDD" id="cd06261">
    <property type="entry name" value="TM_PBP2"/>
    <property type="match status" value="1"/>
</dbReference>
<dbReference type="PANTHER" id="PTHR43227">
    <property type="entry name" value="BLL4140 PROTEIN"/>
    <property type="match status" value="1"/>
</dbReference>
<keyword evidence="3" id="KW-1003">Cell membrane</keyword>
<dbReference type="AlphaFoldDB" id="A0A229P5Q4"/>
<feature type="transmembrane region" description="Helical" evidence="7">
    <location>
        <begin position="34"/>
        <end position="53"/>
    </location>
</feature>
<dbReference type="InterPro" id="IPR035906">
    <property type="entry name" value="MetI-like_sf"/>
</dbReference>
<feature type="transmembrane region" description="Helical" evidence="7">
    <location>
        <begin position="229"/>
        <end position="249"/>
    </location>
</feature>
<feature type="transmembrane region" description="Helical" evidence="7">
    <location>
        <begin position="135"/>
        <end position="156"/>
    </location>
</feature>
<keyword evidence="2 7" id="KW-0813">Transport</keyword>
<evidence type="ECO:0000256" key="6">
    <source>
        <dbReference type="ARBA" id="ARBA00023136"/>
    </source>
</evidence>
<dbReference type="PANTHER" id="PTHR43227:SF11">
    <property type="entry name" value="BLL4140 PROTEIN"/>
    <property type="match status" value="1"/>
</dbReference>
<keyword evidence="4 7" id="KW-0812">Transmembrane</keyword>
<comment type="caution">
    <text evidence="10">The sequence shown here is derived from an EMBL/GenBank/DDBJ whole genome shotgun (WGS) entry which is preliminary data.</text>
</comment>
<sequence length="322" mass="36317">MQQTAPVKDKKSPLKSSMLSSKQIQRRRRFRKNIPWMFMFVPVVAYYIVFKYIPMGGNVIAFKNYNFTDGIWGSPWVGMQNFKLLFTDPLAFATIRNTFVIAFLSIVVNFPFPVLLALMFNEVRKQWFKKTAQTLLYLPHFLSWVIVGGLVITLFAQESGTINHLLKQWTGETFPFLYKPVSWLTIFLASGVWKEAGFAAIIYLAALGNIDTSLYEAASLDGAGKIRKIWHVTLPGIRSIVILMLILGMGRVMDVGFDQVYNLQNPIVSNVSEVISTYIYRMGLQGGQFSLAAAMGLFEAVIALVLILATNAVARRFGQGLW</sequence>
<accession>A0A229P5Q4</accession>
<evidence type="ECO:0000256" key="5">
    <source>
        <dbReference type="ARBA" id="ARBA00022989"/>
    </source>
</evidence>
<evidence type="ECO:0000259" key="9">
    <source>
        <dbReference type="PROSITE" id="PS50928"/>
    </source>
</evidence>
<proteinExistence type="inferred from homology"/>
<dbReference type="OrthoDB" id="9785836at2"/>
<evidence type="ECO:0000313" key="10">
    <source>
        <dbReference type="EMBL" id="OXM17616.1"/>
    </source>
</evidence>
<organism evidence="10 11">
    <name type="scientific">Paenibacillus herberti</name>
    <dbReference type="NCBI Taxonomy" id="1619309"/>
    <lineage>
        <taxon>Bacteria</taxon>
        <taxon>Bacillati</taxon>
        <taxon>Bacillota</taxon>
        <taxon>Bacilli</taxon>
        <taxon>Bacillales</taxon>
        <taxon>Paenibacillaceae</taxon>
        <taxon>Paenibacillus</taxon>
    </lineage>
</organism>
<feature type="transmembrane region" description="Helical" evidence="7">
    <location>
        <begin position="291"/>
        <end position="314"/>
    </location>
</feature>
<evidence type="ECO:0000256" key="4">
    <source>
        <dbReference type="ARBA" id="ARBA00022692"/>
    </source>
</evidence>
<reference evidence="10 11" key="1">
    <citation type="submission" date="2017-07" db="EMBL/GenBank/DDBJ databases">
        <title>Paenibacillus herberti R33 genome sequencing and assembly.</title>
        <authorList>
            <person name="Su W."/>
        </authorList>
    </citation>
    <scope>NUCLEOTIDE SEQUENCE [LARGE SCALE GENOMIC DNA]</scope>
    <source>
        <strain evidence="10 11">R33</strain>
    </source>
</reference>
<dbReference type="GO" id="GO:0005886">
    <property type="term" value="C:plasma membrane"/>
    <property type="evidence" value="ECO:0007669"/>
    <property type="project" value="UniProtKB-SubCell"/>
</dbReference>
<name>A0A229P5Q4_9BACL</name>
<feature type="domain" description="ABC transmembrane type-1" evidence="9">
    <location>
        <begin position="95"/>
        <end position="310"/>
    </location>
</feature>
<comment type="similarity">
    <text evidence="7">Belongs to the binding-protein-dependent transport system permease family.</text>
</comment>
<dbReference type="InterPro" id="IPR050809">
    <property type="entry name" value="UgpAE/MalFG_permease"/>
</dbReference>
<evidence type="ECO:0000256" key="2">
    <source>
        <dbReference type="ARBA" id="ARBA00022448"/>
    </source>
</evidence>